<feature type="compositionally biased region" description="Low complexity" evidence="1">
    <location>
        <begin position="15"/>
        <end position="27"/>
    </location>
</feature>
<dbReference type="EMBL" id="CAKOAT010944043">
    <property type="protein sequence ID" value="CAH8391454.1"/>
    <property type="molecule type" value="Genomic_DNA"/>
</dbReference>
<organism evidence="2 3">
    <name type="scientific">Eruca vesicaria subsp. sativa</name>
    <name type="common">Garden rocket</name>
    <name type="synonym">Eruca sativa</name>
    <dbReference type="NCBI Taxonomy" id="29727"/>
    <lineage>
        <taxon>Eukaryota</taxon>
        <taxon>Viridiplantae</taxon>
        <taxon>Streptophyta</taxon>
        <taxon>Embryophyta</taxon>
        <taxon>Tracheophyta</taxon>
        <taxon>Spermatophyta</taxon>
        <taxon>Magnoliopsida</taxon>
        <taxon>eudicotyledons</taxon>
        <taxon>Gunneridae</taxon>
        <taxon>Pentapetalae</taxon>
        <taxon>rosids</taxon>
        <taxon>malvids</taxon>
        <taxon>Brassicales</taxon>
        <taxon>Brassicaceae</taxon>
        <taxon>Brassiceae</taxon>
        <taxon>Eruca</taxon>
    </lineage>
</organism>
<dbReference type="Proteomes" id="UP001642260">
    <property type="component" value="Unassembled WGS sequence"/>
</dbReference>
<proteinExistence type="predicted"/>
<name>A0ABC8M6J2_ERUVS</name>
<sequence length="101" mass="11608">MKKPGRTEKKRVKRSSGSSSSTRTTTRFWFRSSTEEERCEEGCISVVCRENKGQQGNHPECKEILKEDKDLDAEDIGNVLLERNVLVRCDRVTKTENQGFL</sequence>
<keyword evidence="3" id="KW-1185">Reference proteome</keyword>
<comment type="caution">
    <text evidence="2">The sequence shown here is derived from an EMBL/GenBank/DDBJ whole genome shotgun (WGS) entry which is preliminary data.</text>
</comment>
<protein>
    <submittedName>
        <fullName evidence="2">Uncharacterized protein</fullName>
    </submittedName>
</protein>
<feature type="compositionally biased region" description="Basic residues" evidence="1">
    <location>
        <begin position="1"/>
        <end position="14"/>
    </location>
</feature>
<feature type="region of interest" description="Disordered" evidence="1">
    <location>
        <begin position="1"/>
        <end position="27"/>
    </location>
</feature>
<accession>A0ABC8M6J2</accession>
<gene>
    <name evidence="2" type="ORF">ERUC_LOCUS43937</name>
</gene>
<evidence type="ECO:0000313" key="2">
    <source>
        <dbReference type="EMBL" id="CAH8391454.1"/>
    </source>
</evidence>
<reference evidence="2 3" key="1">
    <citation type="submission" date="2022-03" db="EMBL/GenBank/DDBJ databases">
        <authorList>
            <person name="Macdonald S."/>
            <person name="Ahmed S."/>
            <person name="Newling K."/>
        </authorList>
    </citation>
    <scope>NUCLEOTIDE SEQUENCE [LARGE SCALE GENOMIC DNA]</scope>
</reference>
<evidence type="ECO:0000313" key="3">
    <source>
        <dbReference type="Proteomes" id="UP001642260"/>
    </source>
</evidence>
<evidence type="ECO:0000256" key="1">
    <source>
        <dbReference type="SAM" id="MobiDB-lite"/>
    </source>
</evidence>
<dbReference type="AlphaFoldDB" id="A0ABC8M6J2"/>